<name>A0A2P2QY93_RHIMU</name>
<dbReference type="EMBL" id="GGEC01091474">
    <property type="protein sequence ID" value="MBX71958.1"/>
    <property type="molecule type" value="Transcribed_RNA"/>
</dbReference>
<sequence>MSFPKWFESRTIYKNKGNVLCHSRPYLRFEIVYTF</sequence>
<protein>
    <submittedName>
        <fullName evidence="1">Uncharacterized protein</fullName>
    </submittedName>
</protein>
<accession>A0A2P2QY93</accession>
<dbReference type="AlphaFoldDB" id="A0A2P2QY93"/>
<organism evidence="1">
    <name type="scientific">Rhizophora mucronata</name>
    <name type="common">Asiatic mangrove</name>
    <dbReference type="NCBI Taxonomy" id="61149"/>
    <lineage>
        <taxon>Eukaryota</taxon>
        <taxon>Viridiplantae</taxon>
        <taxon>Streptophyta</taxon>
        <taxon>Embryophyta</taxon>
        <taxon>Tracheophyta</taxon>
        <taxon>Spermatophyta</taxon>
        <taxon>Magnoliopsida</taxon>
        <taxon>eudicotyledons</taxon>
        <taxon>Gunneridae</taxon>
        <taxon>Pentapetalae</taxon>
        <taxon>rosids</taxon>
        <taxon>fabids</taxon>
        <taxon>Malpighiales</taxon>
        <taxon>Rhizophoraceae</taxon>
        <taxon>Rhizophora</taxon>
    </lineage>
</organism>
<evidence type="ECO:0000313" key="1">
    <source>
        <dbReference type="EMBL" id="MBX71958.1"/>
    </source>
</evidence>
<proteinExistence type="predicted"/>
<reference evidence="1" key="1">
    <citation type="submission" date="2018-02" db="EMBL/GenBank/DDBJ databases">
        <title>Rhizophora mucronata_Transcriptome.</title>
        <authorList>
            <person name="Meera S.P."/>
            <person name="Sreeshan A."/>
            <person name="Augustine A."/>
        </authorList>
    </citation>
    <scope>NUCLEOTIDE SEQUENCE</scope>
    <source>
        <tissue evidence="1">Leaf</tissue>
    </source>
</reference>